<proteinExistence type="predicted"/>
<sequence length="79" mass="9119">MTFNHEHFRLLLASNNISVRSNAAFQMIILIHLFPDIIASEWISQTLITLFRIIADPYIDDEEKILPTDIIGRLARIPT</sequence>
<comment type="caution">
    <text evidence="1">The sequence shown here is derived from an EMBL/GenBank/DDBJ whole genome shotgun (WGS) entry which is preliminary data.</text>
</comment>
<protein>
    <submittedName>
        <fullName evidence="1">Uncharacterized protein</fullName>
    </submittedName>
</protein>
<name>A0A820NK09_9BILA</name>
<evidence type="ECO:0000313" key="1">
    <source>
        <dbReference type="EMBL" id="CAF4390004.1"/>
    </source>
</evidence>
<feature type="non-terminal residue" evidence="1">
    <location>
        <position position="1"/>
    </location>
</feature>
<reference evidence="1" key="1">
    <citation type="submission" date="2021-02" db="EMBL/GenBank/DDBJ databases">
        <authorList>
            <person name="Nowell W R."/>
        </authorList>
    </citation>
    <scope>NUCLEOTIDE SEQUENCE</scope>
</reference>
<accession>A0A820NK09</accession>
<evidence type="ECO:0000313" key="2">
    <source>
        <dbReference type="Proteomes" id="UP000663836"/>
    </source>
</evidence>
<organism evidence="1 2">
    <name type="scientific">Rotaria sordida</name>
    <dbReference type="NCBI Taxonomy" id="392033"/>
    <lineage>
        <taxon>Eukaryota</taxon>
        <taxon>Metazoa</taxon>
        <taxon>Spiralia</taxon>
        <taxon>Gnathifera</taxon>
        <taxon>Rotifera</taxon>
        <taxon>Eurotatoria</taxon>
        <taxon>Bdelloidea</taxon>
        <taxon>Philodinida</taxon>
        <taxon>Philodinidae</taxon>
        <taxon>Rotaria</taxon>
    </lineage>
</organism>
<gene>
    <name evidence="1" type="ORF">JBS370_LOCUS43118</name>
</gene>
<dbReference type="AlphaFoldDB" id="A0A820NK09"/>
<dbReference type="Proteomes" id="UP000663836">
    <property type="component" value="Unassembled WGS sequence"/>
</dbReference>
<dbReference type="EMBL" id="CAJOBD010063392">
    <property type="protein sequence ID" value="CAF4390004.1"/>
    <property type="molecule type" value="Genomic_DNA"/>
</dbReference>